<keyword evidence="2" id="KW-1185">Reference proteome</keyword>
<evidence type="ECO:0000313" key="1">
    <source>
        <dbReference type="EMBL" id="GAV07308.1"/>
    </source>
</evidence>
<name>A0A1D1W559_RAMVA</name>
<reference evidence="1 2" key="1">
    <citation type="journal article" date="2016" name="Nat. Commun.">
        <title>Extremotolerant tardigrade genome and improved radiotolerance of human cultured cells by tardigrade-unique protein.</title>
        <authorList>
            <person name="Hashimoto T."/>
            <person name="Horikawa D.D."/>
            <person name="Saito Y."/>
            <person name="Kuwahara H."/>
            <person name="Kozuka-Hata H."/>
            <person name="Shin-I T."/>
            <person name="Minakuchi Y."/>
            <person name="Ohishi K."/>
            <person name="Motoyama A."/>
            <person name="Aizu T."/>
            <person name="Enomoto A."/>
            <person name="Kondo K."/>
            <person name="Tanaka S."/>
            <person name="Hara Y."/>
            <person name="Koshikawa S."/>
            <person name="Sagara H."/>
            <person name="Miura T."/>
            <person name="Yokobori S."/>
            <person name="Miyagawa K."/>
            <person name="Suzuki Y."/>
            <person name="Kubo T."/>
            <person name="Oyama M."/>
            <person name="Kohara Y."/>
            <person name="Fujiyama A."/>
            <person name="Arakawa K."/>
            <person name="Katayama T."/>
            <person name="Toyoda A."/>
            <person name="Kunieda T."/>
        </authorList>
    </citation>
    <scope>NUCLEOTIDE SEQUENCE [LARGE SCALE GENOMIC DNA]</scope>
    <source>
        <strain evidence="1 2">YOKOZUNA-1</strain>
    </source>
</reference>
<evidence type="ECO:0000313" key="2">
    <source>
        <dbReference type="Proteomes" id="UP000186922"/>
    </source>
</evidence>
<protein>
    <submittedName>
        <fullName evidence="1">Uncharacterized protein</fullName>
    </submittedName>
</protein>
<organism evidence="1 2">
    <name type="scientific">Ramazzottius varieornatus</name>
    <name type="common">Water bear</name>
    <name type="synonym">Tardigrade</name>
    <dbReference type="NCBI Taxonomy" id="947166"/>
    <lineage>
        <taxon>Eukaryota</taxon>
        <taxon>Metazoa</taxon>
        <taxon>Ecdysozoa</taxon>
        <taxon>Tardigrada</taxon>
        <taxon>Eutardigrada</taxon>
        <taxon>Parachela</taxon>
        <taxon>Hypsibioidea</taxon>
        <taxon>Ramazzottiidae</taxon>
        <taxon>Ramazzottius</taxon>
    </lineage>
</organism>
<sequence length="181" mass="21184">MPLATGHSIAVQLMGTIYPMDDGKHMRFHNFHVDFTTDTRTKTRERRTDICTRRKDGKIHWFRPSASGWRTSTDCNYRDWALTRKFAYKPLHRGDFDYQDQLGFYRTEVYLEGDKIPWAAVGCKTRAALVNVLEIEGKPMDEFCFIRSLSMKLPFPERLLRKILSLVRSNISIPSFLLSIM</sequence>
<comment type="caution">
    <text evidence="1">The sequence shown here is derived from an EMBL/GenBank/DDBJ whole genome shotgun (WGS) entry which is preliminary data.</text>
</comment>
<dbReference type="AlphaFoldDB" id="A0A1D1W559"/>
<dbReference type="EMBL" id="BDGG01000015">
    <property type="protein sequence ID" value="GAV07308.1"/>
    <property type="molecule type" value="Genomic_DNA"/>
</dbReference>
<proteinExistence type="predicted"/>
<gene>
    <name evidence="1" type="primary">RvY_17159</name>
    <name evidence="1" type="synonym">RvY_17159.2</name>
    <name evidence="1" type="ORF">RvY_17159-2</name>
</gene>
<accession>A0A1D1W559</accession>
<dbReference type="Proteomes" id="UP000186922">
    <property type="component" value="Unassembled WGS sequence"/>
</dbReference>